<evidence type="ECO:0000313" key="5">
    <source>
        <dbReference type="Proteomes" id="UP001153076"/>
    </source>
</evidence>
<dbReference type="InterPro" id="IPR058580">
    <property type="entry name" value="DUF2828"/>
</dbReference>
<dbReference type="SUPFAM" id="SSF53300">
    <property type="entry name" value="vWA-like"/>
    <property type="match status" value="1"/>
</dbReference>
<evidence type="ECO:0000256" key="1">
    <source>
        <dbReference type="SAM" id="MobiDB-lite"/>
    </source>
</evidence>
<dbReference type="EMBL" id="JAKOGI010000098">
    <property type="protein sequence ID" value="KAJ8444439.1"/>
    <property type="molecule type" value="Genomic_DNA"/>
</dbReference>
<organism evidence="4 5">
    <name type="scientific">Carnegiea gigantea</name>
    <dbReference type="NCBI Taxonomy" id="171969"/>
    <lineage>
        <taxon>Eukaryota</taxon>
        <taxon>Viridiplantae</taxon>
        <taxon>Streptophyta</taxon>
        <taxon>Embryophyta</taxon>
        <taxon>Tracheophyta</taxon>
        <taxon>Spermatophyta</taxon>
        <taxon>Magnoliopsida</taxon>
        <taxon>eudicotyledons</taxon>
        <taxon>Gunneridae</taxon>
        <taxon>Pentapetalae</taxon>
        <taxon>Caryophyllales</taxon>
        <taxon>Cactineae</taxon>
        <taxon>Cactaceae</taxon>
        <taxon>Cactoideae</taxon>
        <taxon>Echinocereeae</taxon>
        <taxon>Carnegiea</taxon>
    </lineage>
</organism>
<evidence type="ECO:0000259" key="2">
    <source>
        <dbReference type="Pfam" id="PF11443"/>
    </source>
</evidence>
<accession>A0A9Q1KJ29</accession>
<dbReference type="PIRSF" id="PIRSF015417">
    <property type="entry name" value="T31B5_30_vWA"/>
    <property type="match status" value="1"/>
</dbReference>
<protein>
    <submittedName>
        <fullName evidence="4">Uncharacterized protein</fullName>
    </submittedName>
</protein>
<feature type="domain" description="DUF2828" evidence="2">
    <location>
        <begin position="50"/>
        <end position="438"/>
    </location>
</feature>
<dbReference type="Pfam" id="PF25043">
    <property type="entry name" value="DUF7788"/>
    <property type="match status" value="1"/>
</dbReference>
<dbReference type="InterPro" id="IPR036465">
    <property type="entry name" value="vWFA_dom_sf"/>
</dbReference>
<dbReference type="PANTHER" id="PTHR31373">
    <property type="entry name" value="OS06G0652100 PROTEIN"/>
    <property type="match status" value="1"/>
</dbReference>
<evidence type="ECO:0000313" key="4">
    <source>
        <dbReference type="EMBL" id="KAJ8444439.1"/>
    </source>
</evidence>
<sequence>MAPALIGPPQVRRSATTPTTTSSDPFINLMAANFNDAAVGTAVNPPMDFTENLSATYLCTGNPCLDLFFHVVPDTPADSLKERLDLAWAHDPLTTLKLICNLRGVRGTGKSDKNGFYTAAFWLHANHPKTLACNLATFAEFGYFKDFPEILFRIVGMTHPSKMKKKKRDRAGSPGHAPFGRRVQMKRKGKGKKSGDPNKVGPTRQARIQAAKERQEKERVEAAEIRQEKRADMAKTALERYIRNPDYRFLHDRISDLFSDRLKSDLEALNSGKTKNLSLAAKWCPSLDSSFDRATLLCEAIARKLFPKENYPEYAEIEETHYAYRVRDRLRREVLVPLRKALELPEIFMAANRWNELPYNRVASLAMKTYKELFIRHDEARFKEYLEKVKSGKAKIAAGALLPHEIITALNDGGDDGGEVAELQWKRMVEDLKKEGKLNSCVPVCDVSGSMSGTPMEVCVALGLVLSELAEEPWKGKVITFSANPQFHLVKGDDLRSKTEFIRQMEWGYNTNFQKVFDLILKVAVEGKLSADQMIKRVFVFSDMEFDVASANPWETDYQAITRKFGENGYGDAVPEIVFWNLRDSRSTPVAMNQKGVALVSGFSKNMMKLFLEGKQDQLTPVAVMEAAIAGEEYSKLGVTEKLV</sequence>
<dbReference type="InterPro" id="IPR011205">
    <property type="entry name" value="UCP015417_vWA"/>
</dbReference>
<proteinExistence type="predicted"/>
<dbReference type="Gene3D" id="3.40.50.410">
    <property type="entry name" value="von Willebrand factor, type A domain"/>
    <property type="match status" value="1"/>
</dbReference>
<dbReference type="Pfam" id="PF11443">
    <property type="entry name" value="DUF2828"/>
    <property type="match status" value="1"/>
</dbReference>
<dbReference type="PANTHER" id="PTHR31373:SF17">
    <property type="entry name" value="OS06G0652100 PROTEIN"/>
    <property type="match status" value="1"/>
</dbReference>
<feature type="region of interest" description="Disordered" evidence="1">
    <location>
        <begin position="162"/>
        <end position="206"/>
    </location>
</feature>
<feature type="region of interest" description="Disordered" evidence="1">
    <location>
        <begin position="1"/>
        <end position="22"/>
    </location>
</feature>
<name>A0A9Q1KJ29_9CARY</name>
<feature type="compositionally biased region" description="Basic residues" evidence="1">
    <location>
        <begin position="183"/>
        <end position="192"/>
    </location>
</feature>
<keyword evidence="5" id="KW-1185">Reference proteome</keyword>
<evidence type="ECO:0000259" key="3">
    <source>
        <dbReference type="Pfam" id="PF25043"/>
    </source>
</evidence>
<reference evidence="4" key="1">
    <citation type="submission" date="2022-04" db="EMBL/GenBank/DDBJ databases">
        <title>Carnegiea gigantea Genome sequencing and assembly v2.</title>
        <authorList>
            <person name="Copetti D."/>
            <person name="Sanderson M.J."/>
            <person name="Burquez A."/>
            <person name="Wojciechowski M.F."/>
        </authorList>
    </citation>
    <scope>NUCLEOTIDE SEQUENCE</scope>
    <source>
        <strain evidence="4">SGP5-SGP5p</strain>
        <tissue evidence="4">Aerial part</tissue>
    </source>
</reference>
<feature type="domain" description="DUF7788" evidence="3">
    <location>
        <begin position="440"/>
        <end position="616"/>
    </location>
</feature>
<gene>
    <name evidence="4" type="ORF">Cgig2_005961</name>
</gene>
<dbReference type="InterPro" id="IPR056690">
    <property type="entry name" value="DUF7788"/>
</dbReference>
<dbReference type="Proteomes" id="UP001153076">
    <property type="component" value="Unassembled WGS sequence"/>
</dbReference>
<dbReference type="AlphaFoldDB" id="A0A9Q1KJ29"/>
<dbReference type="OrthoDB" id="1149618at2759"/>
<comment type="caution">
    <text evidence="4">The sequence shown here is derived from an EMBL/GenBank/DDBJ whole genome shotgun (WGS) entry which is preliminary data.</text>
</comment>